<evidence type="ECO:0000256" key="1">
    <source>
        <dbReference type="SAM" id="MobiDB-lite"/>
    </source>
</evidence>
<reference evidence="2 3" key="2">
    <citation type="submission" date="2018-12" db="EMBL/GenBank/DDBJ databases">
        <title>Nakamurella antarcticus sp. nov., isolated from Antarctica South Shetland Islands soil.</title>
        <authorList>
            <person name="Peng F."/>
        </authorList>
    </citation>
    <scope>NUCLEOTIDE SEQUENCE [LARGE SCALE GENOMIC DNA]</scope>
    <source>
        <strain evidence="2 3">S14-144</strain>
    </source>
</reference>
<sequence>MSHSGSETPKTTKGEYDSLAPEHHAGSQPEPLSPTESEEPANGSLDPTGKGSPRWAMRWKPALIAFEGRITRGSN</sequence>
<protein>
    <submittedName>
        <fullName evidence="2">Uncharacterized protein</fullName>
    </submittedName>
</protein>
<organism evidence="2 3">
    <name type="scientific">Nakamurella antarctica</name>
    <dbReference type="NCBI Taxonomy" id="1902245"/>
    <lineage>
        <taxon>Bacteria</taxon>
        <taxon>Bacillati</taxon>
        <taxon>Actinomycetota</taxon>
        <taxon>Actinomycetes</taxon>
        <taxon>Nakamurellales</taxon>
        <taxon>Nakamurellaceae</taxon>
        <taxon>Nakamurella</taxon>
    </lineage>
</organism>
<dbReference type="KEGG" id="nak:EH165_10700"/>
<dbReference type="Proteomes" id="UP000268084">
    <property type="component" value="Chromosome"/>
</dbReference>
<feature type="region of interest" description="Disordered" evidence="1">
    <location>
        <begin position="1"/>
        <end position="56"/>
    </location>
</feature>
<name>A0A3G8ZN07_9ACTN</name>
<dbReference type="EMBL" id="CP034170">
    <property type="protein sequence ID" value="AZI58528.1"/>
    <property type="molecule type" value="Genomic_DNA"/>
</dbReference>
<gene>
    <name evidence="2" type="ORF">EH165_10700</name>
</gene>
<feature type="compositionally biased region" description="Basic and acidic residues" evidence="1">
    <location>
        <begin position="10"/>
        <end position="25"/>
    </location>
</feature>
<accession>A0A3G8ZN07</accession>
<dbReference type="AlphaFoldDB" id="A0A3G8ZN07"/>
<evidence type="ECO:0000313" key="3">
    <source>
        <dbReference type="Proteomes" id="UP000268084"/>
    </source>
</evidence>
<keyword evidence="3" id="KW-1185">Reference proteome</keyword>
<evidence type="ECO:0000313" key="2">
    <source>
        <dbReference type="EMBL" id="AZI58528.1"/>
    </source>
</evidence>
<dbReference type="OrthoDB" id="9793302at2"/>
<proteinExistence type="predicted"/>
<reference evidence="2 3" key="1">
    <citation type="submission" date="2018-11" db="EMBL/GenBank/DDBJ databases">
        <authorList>
            <person name="Da X."/>
        </authorList>
    </citation>
    <scope>NUCLEOTIDE SEQUENCE [LARGE SCALE GENOMIC DNA]</scope>
    <source>
        <strain evidence="2 3">S14-144</strain>
    </source>
</reference>